<dbReference type="OrthoDB" id="536545at2759"/>
<evidence type="ECO:0000256" key="3">
    <source>
        <dbReference type="ARBA" id="ARBA00022692"/>
    </source>
</evidence>
<evidence type="ECO:0000313" key="8">
    <source>
        <dbReference type="Proteomes" id="UP000191024"/>
    </source>
</evidence>
<dbReference type="GO" id="GO:0005886">
    <property type="term" value="C:plasma membrane"/>
    <property type="evidence" value="ECO:0007669"/>
    <property type="project" value="TreeGrafter"/>
</dbReference>
<comment type="subcellular location">
    <subcellularLocation>
        <location evidence="1">Membrane</location>
        <topology evidence="1">Multi-pass membrane protein</topology>
    </subcellularLocation>
</comment>
<keyword evidence="5 6" id="KW-0472">Membrane</keyword>
<organism evidence="7 8">
    <name type="scientific">Lachancea mirantina</name>
    <dbReference type="NCBI Taxonomy" id="1230905"/>
    <lineage>
        <taxon>Eukaryota</taxon>
        <taxon>Fungi</taxon>
        <taxon>Dikarya</taxon>
        <taxon>Ascomycota</taxon>
        <taxon>Saccharomycotina</taxon>
        <taxon>Saccharomycetes</taxon>
        <taxon>Saccharomycetales</taxon>
        <taxon>Saccharomycetaceae</taxon>
        <taxon>Lachancea</taxon>
    </lineage>
</organism>
<accession>A0A1G4KIE9</accession>
<evidence type="ECO:0000256" key="2">
    <source>
        <dbReference type="ARBA" id="ARBA00008130"/>
    </source>
</evidence>
<keyword evidence="4 6" id="KW-1133">Transmembrane helix</keyword>
<evidence type="ECO:0000256" key="5">
    <source>
        <dbReference type="ARBA" id="ARBA00023136"/>
    </source>
</evidence>
<dbReference type="AlphaFoldDB" id="A0A1G4KIE9"/>
<keyword evidence="3 6" id="KW-0812">Transmembrane</keyword>
<evidence type="ECO:0000256" key="4">
    <source>
        <dbReference type="ARBA" id="ARBA00022989"/>
    </source>
</evidence>
<dbReference type="InterPro" id="IPR043476">
    <property type="entry name" value="Yro2-like_7TM"/>
</dbReference>
<gene>
    <name evidence="7" type="ORF">LAMI_0H15258G</name>
</gene>
<dbReference type="SMART" id="SM01021">
    <property type="entry name" value="Bac_rhodopsin"/>
    <property type="match status" value="1"/>
</dbReference>
<dbReference type="EMBL" id="LT598468">
    <property type="protein sequence ID" value="SCV04331.1"/>
    <property type="molecule type" value="Genomic_DNA"/>
</dbReference>
<evidence type="ECO:0000256" key="6">
    <source>
        <dbReference type="SAM" id="Phobius"/>
    </source>
</evidence>
<sequence>MSARELIKRAGNQATTVNPAYGVEYAMSTRGSDWLWAVFSIFAALTVVYSIVLIHAERVGTDIKRIAVVGPLAISLVLAFSYYTMASNLGWTAIQAEFNRHSSEFQDTIPGFRQIFYAKYVAWFLTWPILLYLLELTATITTSFALTSGVATKVTTTRSWSFSYVAHTLSVEIGASLIFVIALLVGSLIHSTYKWGYWTFAAFAQLLVTFVLFRHYVRDLLVALLDLTLLVVIEILILLYLVAWALSDGANVISVDGGHVFFGVLDLCLFAILPAILYLGIKSPGRVRPFSFWKIRHHTQYDLEKGEAALAANAATNSEDIAPAAVVTAEPVVTEGGVHDQPIVA</sequence>
<reference evidence="7" key="1">
    <citation type="submission" date="2016-03" db="EMBL/GenBank/DDBJ databases">
        <authorList>
            <person name="Ploux O."/>
        </authorList>
    </citation>
    <scope>NUCLEOTIDE SEQUENCE [LARGE SCALE GENOMIC DNA]</scope>
</reference>
<keyword evidence="8" id="KW-1185">Reference proteome</keyword>
<dbReference type="Proteomes" id="UP000191024">
    <property type="component" value="Chromosome H"/>
</dbReference>
<feature type="transmembrane region" description="Helical" evidence="6">
    <location>
        <begin position="129"/>
        <end position="152"/>
    </location>
</feature>
<comment type="similarity">
    <text evidence="2">Belongs to the archaeal/bacterial/fungal opsin family.</text>
</comment>
<dbReference type="Gene3D" id="1.20.1070.10">
    <property type="entry name" value="Rhodopsin 7-helix transmembrane proteins"/>
    <property type="match status" value="1"/>
</dbReference>
<dbReference type="PANTHER" id="PTHR28286:SF1">
    <property type="entry name" value="30 KDA HEAT SHOCK PROTEIN-RELATED"/>
    <property type="match status" value="1"/>
</dbReference>
<protein>
    <submittedName>
        <fullName evidence="7">LAMI_0H15258g1_1</fullName>
    </submittedName>
</protein>
<dbReference type="InterPro" id="IPR001425">
    <property type="entry name" value="Arc/bac/fun_rhodopsins"/>
</dbReference>
<feature type="transmembrane region" description="Helical" evidence="6">
    <location>
        <begin position="195"/>
        <end position="213"/>
    </location>
</feature>
<dbReference type="CDD" id="cd15239">
    <property type="entry name" value="7tm_YRO2_fungal-like"/>
    <property type="match status" value="1"/>
</dbReference>
<feature type="transmembrane region" description="Helical" evidence="6">
    <location>
        <begin position="258"/>
        <end position="281"/>
    </location>
</feature>
<feature type="transmembrane region" description="Helical" evidence="6">
    <location>
        <begin position="66"/>
        <end position="85"/>
    </location>
</feature>
<evidence type="ECO:0000256" key="1">
    <source>
        <dbReference type="ARBA" id="ARBA00004141"/>
    </source>
</evidence>
<dbReference type="PANTHER" id="PTHR28286">
    <property type="match status" value="1"/>
</dbReference>
<feature type="transmembrane region" description="Helical" evidence="6">
    <location>
        <begin position="220"/>
        <end position="246"/>
    </location>
</feature>
<proteinExistence type="inferred from homology"/>
<evidence type="ECO:0000313" key="7">
    <source>
        <dbReference type="EMBL" id="SCV04331.1"/>
    </source>
</evidence>
<dbReference type="GO" id="GO:0005783">
    <property type="term" value="C:endoplasmic reticulum"/>
    <property type="evidence" value="ECO:0007669"/>
    <property type="project" value="TreeGrafter"/>
</dbReference>
<name>A0A1G4KIE9_9SACH</name>
<dbReference type="SUPFAM" id="SSF81321">
    <property type="entry name" value="Family A G protein-coupled receptor-like"/>
    <property type="match status" value="1"/>
</dbReference>
<feature type="transmembrane region" description="Helical" evidence="6">
    <location>
        <begin position="164"/>
        <end position="189"/>
    </location>
</feature>
<feature type="transmembrane region" description="Helical" evidence="6">
    <location>
        <begin position="34"/>
        <end position="54"/>
    </location>
</feature>